<feature type="non-terminal residue" evidence="2">
    <location>
        <position position="224"/>
    </location>
</feature>
<reference evidence="2 3" key="1">
    <citation type="submission" date="2024-02" db="EMBL/GenBank/DDBJ databases">
        <title>A draft genome for the cacao thread blight pathogen Marasmius crinis-equi.</title>
        <authorList>
            <person name="Cohen S.P."/>
            <person name="Baruah I.K."/>
            <person name="Amoako-Attah I."/>
            <person name="Bukari Y."/>
            <person name="Meinhardt L.W."/>
            <person name="Bailey B.A."/>
        </authorList>
    </citation>
    <scope>NUCLEOTIDE SEQUENCE [LARGE SCALE GENOMIC DNA]</scope>
    <source>
        <strain evidence="2 3">GH-76</strain>
    </source>
</reference>
<keyword evidence="3" id="KW-1185">Reference proteome</keyword>
<keyword evidence="1" id="KW-0472">Membrane</keyword>
<dbReference type="Proteomes" id="UP001465976">
    <property type="component" value="Unassembled WGS sequence"/>
</dbReference>
<gene>
    <name evidence="2" type="ORF">V5O48_018766</name>
</gene>
<feature type="transmembrane region" description="Helical" evidence="1">
    <location>
        <begin position="44"/>
        <end position="67"/>
    </location>
</feature>
<dbReference type="EMBL" id="JBAHYK010003675">
    <property type="protein sequence ID" value="KAL0563305.1"/>
    <property type="molecule type" value="Genomic_DNA"/>
</dbReference>
<keyword evidence="1" id="KW-0812">Transmembrane</keyword>
<organism evidence="2 3">
    <name type="scientific">Marasmius crinis-equi</name>
    <dbReference type="NCBI Taxonomy" id="585013"/>
    <lineage>
        <taxon>Eukaryota</taxon>
        <taxon>Fungi</taxon>
        <taxon>Dikarya</taxon>
        <taxon>Basidiomycota</taxon>
        <taxon>Agaricomycotina</taxon>
        <taxon>Agaricomycetes</taxon>
        <taxon>Agaricomycetidae</taxon>
        <taxon>Agaricales</taxon>
        <taxon>Marasmiineae</taxon>
        <taxon>Marasmiaceae</taxon>
        <taxon>Marasmius</taxon>
    </lineage>
</organism>
<proteinExistence type="predicted"/>
<comment type="caution">
    <text evidence="2">The sequence shown here is derived from an EMBL/GenBank/DDBJ whole genome shotgun (WGS) entry which is preliminary data.</text>
</comment>
<sequence>VCCSSSRNAALKKSPDIAINRVVGDPQTWVMPLHGAGITVLRKLMGCLFGLSSAVQGLFYLVFGLVIRCLWQTEYTVAPPCENLRSHDSQSTIIPCDACNDDGTLESDLPEIVHKIVRRNNPNLEGMDEIVRLEVADAVHDKVPYIYGARGTDMYPDGNTIMSIILRLRTPFSMLHYKPWLVIDFSPDQNQPLPMRTILHVQIPGCYPKSNTLILNMTTDAQTA</sequence>
<evidence type="ECO:0000313" key="3">
    <source>
        <dbReference type="Proteomes" id="UP001465976"/>
    </source>
</evidence>
<keyword evidence="1" id="KW-1133">Transmembrane helix</keyword>
<evidence type="ECO:0000256" key="1">
    <source>
        <dbReference type="SAM" id="Phobius"/>
    </source>
</evidence>
<protein>
    <submittedName>
        <fullName evidence="2">Uncharacterized protein</fullName>
    </submittedName>
</protein>
<name>A0ABR3EKD2_9AGAR</name>
<feature type="non-terminal residue" evidence="2">
    <location>
        <position position="1"/>
    </location>
</feature>
<accession>A0ABR3EKD2</accession>
<evidence type="ECO:0000313" key="2">
    <source>
        <dbReference type="EMBL" id="KAL0563305.1"/>
    </source>
</evidence>